<dbReference type="PANTHER" id="PTHR33734">
    <property type="entry name" value="LYSM DOMAIN-CONTAINING GPI-ANCHORED PROTEIN 2"/>
    <property type="match status" value="1"/>
</dbReference>
<feature type="chain" id="PRO_5047025095" evidence="1">
    <location>
        <begin position="38"/>
        <end position="460"/>
    </location>
</feature>
<feature type="signal peptide" evidence="1">
    <location>
        <begin position="1"/>
        <end position="37"/>
    </location>
</feature>
<feature type="domain" description="LysM" evidence="2">
    <location>
        <begin position="89"/>
        <end position="133"/>
    </location>
</feature>
<dbReference type="InterPro" id="IPR023346">
    <property type="entry name" value="Lysozyme-like_dom_sf"/>
</dbReference>
<dbReference type="Proteomes" id="UP001422074">
    <property type="component" value="Unassembled WGS sequence"/>
</dbReference>
<dbReference type="Pfam" id="PF01476">
    <property type="entry name" value="LysM"/>
    <property type="match status" value="3"/>
</dbReference>
<dbReference type="InterPro" id="IPR008258">
    <property type="entry name" value="Transglycosylase_SLT_dom_1"/>
</dbReference>
<dbReference type="InterPro" id="IPR036779">
    <property type="entry name" value="LysM_dom_sf"/>
</dbReference>
<reference evidence="3 4" key="1">
    <citation type="submission" date="2024-05" db="EMBL/GenBank/DDBJ databases">
        <title>Sinomonas sp. nov., isolated from a waste landfill.</title>
        <authorList>
            <person name="Zhao Y."/>
        </authorList>
    </citation>
    <scope>NUCLEOTIDE SEQUENCE [LARGE SCALE GENOMIC DNA]</scope>
    <source>
        <strain evidence="3 4">CCTCC AB2014300</strain>
    </source>
</reference>
<dbReference type="InterPro" id="IPR018392">
    <property type="entry name" value="LysM"/>
</dbReference>
<sequence>MSPSGTNGAAAAKASLPLVAATTAVLPAVALSSLALAEPAAAAPAAERQLPGTLVSAMERAGHQAAVVPAAEIAALVPSRLAPLRQTPREYTIAPGDTVWAVAQRFGLKVSDVLKLNGLRADSLIFPGKKLRLSAASAPAAPKAAPTAVAAKGPTLARGGTYKIRAGDTLSGISSRLRIPMSSLLSANGLKLTSVIYAGRTLRLPGGTAAAAASAAPRAATRTSVQTPAPARTSTYTIRPGDTLYGISARLKVPIADLLSANRLSLSSVIYAGRTLKVPGSSSTASSAVRPSSSTPVKQLVPDSFLGYKYPAAVVQSANENKRLLNASPVPSTAQMKQIVASTARSMGLDPSLALAVAYQESGFNQRAVSPANAIGTMQVIPSSGRWASELVGRKLNLLDPYDNVTAGVAILRALVRTSKDVDHAIAGYYQGQYSVSRNGMYEDTKAYVRAIRAHRATFR</sequence>
<evidence type="ECO:0000313" key="3">
    <source>
        <dbReference type="EMBL" id="MEN2745924.1"/>
    </source>
</evidence>
<feature type="domain" description="LysM" evidence="2">
    <location>
        <begin position="160"/>
        <end position="204"/>
    </location>
</feature>
<dbReference type="Gene3D" id="1.10.530.10">
    <property type="match status" value="1"/>
</dbReference>
<keyword evidence="1" id="KW-0732">Signal</keyword>
<dbReference type="PROSITE" id="PS51782">
    <property type="entry name" value="LYSM"/>
    <property type="match status" value="3"/>
</dbReference>
<dbReference type="PANTHER" id="PTHR33734:SF22">
    <property type="entry name" value="MEMBRANE-BOUND LYTIC MUREIN TRANSGLYCOSYLASE D"/>
    <property type="match status" value="1"/>
</dbReference>
<dbReference type="Pfam" id="PF01464">
    <property type="entry name" value="SLT"/>
    <property type="match status" value="1"/>
</dbReference>
<evidence type="ECO:0000256" key="1">
    <source>
        <dbReference type="SAM" id="SignalP"/>
    </source>
</evidence>
<dbReference type="RefSeq" id="WP_345886542.1">
    <property type="nucleotide sequence ID" value="NZ_JBDFRB010000020.1"/>
</dbReference>
<dbReference type="CDD" id="cd00254">
    <property type="entry name" value="LT-like"/>
    <property type="match status" value="1"/>
</dbReference>
<keyword evidence="4" id="KW-1185">Reference proteome</keyword>
<evidence type="ECO:0000313" key="4">
    <source>
        <dbReference type="Proteomes" id="UP001422074"/>
    </source>
</evidence>
<accession>A0ABU9X503</accession>
<dbReference type="Gene3D" id="3.10.350.10">
    <property type="entry name" value="LysM domain"/>
    <property type="match status" value="3"/>
</dbReference>
<gene>
    <name evidence="3" type="ORF">ABCQ75_15450</name>
</gene>
<dbReference type="CDD" id="cd00118">
    <property type="entry name" value="LysM"/>
    <property type="match status" value="3"/>
</dbReference>
<name>A0ABU9X503_9MICC</name>
<organism evidence="3 4">
    <name type="scientific">Sinomonas halotolerans</name>
    <dbReference type="NCBI Taxonomy" id="1644133"/>
    <lineage>
        <taxon>Bacteria</taxon>
        <taxon>Bacillati</taxon>
        <taxon>Actinomycetota</taxon>
        <taxon>Actinomycetes</taxon>
        <taxon>Micrococcales</taxon>
        <taxon>Micrococcaceae</taxon>
        <taxon>Sinomonas</taxon>
    </lineage>
</organism>
<evidence type="ECO:0000259" key="2">
    <source>
        <dbReference type="PROSITE" id="PS51782"/>
    </source>
</evidence>
<protein>
    <submittedName>
        <fullName evidence="3">LysM peptidoglycan-binding domain-containing protein</fullName>
    </submittedName>
</protein>
<dbReference type="SMART" id="SM00257">
    <property type="entry name" value="LysM"/>
    <property type="match status" value="3"/>
</dbReference>
<feature type="domain" description="LysM" evidence="2">
    <location>
        <begin position="234"/>
        <end position="278"/>
    </location>
</feature>
<proteinExistence type="predicted"/>
<dbReference type="SUPFAM" id="SSF53955">
    <property type="entry name" value="Lysozyme-like"/>
    <property type="match status" value="1"/>
</dbReference>
<dbReference type="SUPFAM" id="SSF54106">
    <property type="entry name" value="LysM domain"/>
    <property type="match status" value="3"/>
</dbReference>
<dbReference type="EMBL" id="JBDFRB010000020">
    <property type="protein sequence ID" value="MEN2745924.1"/>
    <property type="molecule type" value="Genomic_DNA"/>
</dbReference>
<comment type="caution">
    <text evidence="3">The sequence shown here is derived from an EMBL/GenBank/DDBJ whole genome shotgun (WGS) entry which is preliminary data.</text>
</comment>